<comment type="caution">
    <text evidence="1">The sequence shown here is derived from an EMBL/GenBank/DDBJ whole genome shotgun (WGS) entry which is preliminary data.</text>
</comment>
<reference evidence="1" key="1">
    <citation type="submission" date="2014-02" db="EMBL/GenBank/DDBJ databases">
        <title>Expanding our view of genomic diversity in Candidatus Accumulibacter clades.</title>
        <authorList>
            <person name="Skennerton C.T."/>
            <person name="Barr J.J."/>
            <person name="Slater F.R."/>
            <person name="Bond P.L."/>
            <person name="Tyson G.W."/>
        </authorList>
    </citation>
    <scope>NUCLEOTIDE SEQUENCE [LARGE SCALE GENOMIC DNA]</scope>
</reference>
<protein>
    <submittedName>
        <fullName evidence="1">Uncharacterized protein</fullName>
    </submittedName>
</protein>
<gene>
    <name evidence="1" type="ORF">AW08_01110</name>
</gene>
<evidence type="ECO:0000313" key="1">
    <source>
        <dbReference type="EMBL" id="EXI68330.1"/>
    </source>
</evidence>
<name>A0A011NUQ7_9PROT</name>
<dbReference type="PATRIC" id="fig|1454001.3.peg.1131"/>
<sequence length="69" mass="6896">MKVMMVAEGGDCALRIEPLDEEGQALLAAFGVCGTYQTTLGQATGPTMPVAGSLGLPDLGTMTLAGVAP</sequence>
<dbReference type="EMBL" id="JFAX01000005">
    <property type="protein sequence ID" value="EXI68330.1"/>
    <property type="molecule type" value="Genomic_DNA"/>
</dbReference>
<keyword evidence="2" id="KW-1185">Reference proteome</keyword>
<dbReference type="Proteomes" id="UP000020218">
    <property type="component" value="Unassembled WGS sequence"/>
</dbReference>
<proteinExistence type="predicted"/>
<accession>A0A011NUQ7</accession>
<dbReference type="AlphaFoldDB" id="A0A011NUQ7"/>
<evidence type="ECO:0000313" key="2">
    <source>
        <dbReference type="Proteomes" id="UP000020218"/>
    </source>
</evidence>
<organism evidence="1 2">
    <name type="scientific">Candidatus Accumulibacter adjunctus</name>
    <dbReference type="NCBI Taxonomy" id="1454001"/>
    <lineage>
        <taxon>Bacteria</taxon>
        <taxon>Pseudomonadati</taxon>
        <taxon>Pseudomonadota</taxon>
        <taxon>Betaproteobacteria</taxon>
        <taxon>Candidatus Accumulibacter</taxon>
    </lineage>
</organism>